<evidence type="ECO:0000256" key="2">
    <source>
        <dbReference type="ARBA" id="ARBA00022793"/>
    </source>
</evidence>
<name>A0A7K3M9I4_9ACTN</name>
<comment type="caution">
    <text evidence="6">The sequence shown here is derived from an EMBL/GenBank/DDBJ whole genome shotgun (WGS) entry which is preliminary data.</text>
</comment>
<dbReference type="PANTHER" id="PTHR43078">
    <property type="entry name" value="UDP-GLUCURONIC ACID DECARBOXYLASE-RELATED"/>
    <property type="match status" value="1"/>
</dbReference>
<comment type="cofactor">
    <cofactor evidence="1">
        <name>NAD(+)</name>
        <dbReference type="ChEBI" id="CHEBI:57540"/>
    </cofactor>
</comment>
<organism evidence="6 7">
    <name type="scientific">Phytoactinopolyspora mesophila</name>
    <dbReference type="NCBI Taxonomy" id="2650750"/>
    <lineage>
        <taxon>Bacteria</taxon>
        <taxon>Bacillati</taxon>
        <taxon>Actinomycetota</taxon>
        <taxon>Actinomycetes</taxon>
        <taxon>Jiangellales</taxon>
        <taxon>Jiangellaceae</taxon>
        <taxon>Phytoactinopolyspora</taxon>
    </lineage>
</organism>
<reference evidence="6 7" key="1">
    <citation type="submission" date="2019-11" db="EMBL/GenBank/DDBJ databases">
        <authorList>
            <person name="Li X.-J."/>
            <person name="Feng X.-M."/>
        </authorList>
    </citation>
    <scope>NUCLEOTIDE SEQUENCE [LARGE SCALE GENOMIC DNA]</scope>
    <source>
        <strain evidence="6 7">XMNu-373</strain>
    </source>
</reference>
<dbReference type="Pfam" id="PF01370">
    <property type="entry name" value="Epimerase"/>
    <property type="match status" value="1"/>
</dbReference>
<accession>A0A7K3M9I4</accession>
<dbReference type="Gene3D" id="3.40.50.720">
    <property type="entry name" value="NAD(P)-binding Rossmann-like Domain"/>
    <property type="match status" value="1"/>
</dbReference>
<dbReference type="GO" id="GO:0005737">
    <property type="term" value="C:cytoplasm"/>
    <property type="evidence" value="ECO:0007669"/>
    <property type="project" value="TreeGrafter"/>
</dbReference>
<dbReference type="GO" id="GO:0033320">
    <property type="term" value="P:UDP-D-xylose biosynthetic process"/>
    <property type="evidence" value="ECO:0007669"/>
    <property type="project" value="UniProtKB-UniPathway"/>
</dbReference>
<sequence length="343" mass="37324">MRALITGGAGFVGGHLAERLLADGHQVTALDDLSTGSRANIEHLEDRPGFAFVRGSILDERLMDALVSRSDVVFHLAAAVGVELILARALEGIRTNVHGTEIVLECAYRHRTRTLIASTSEIYGKNPAATLSETQDRVVGSPQVRRWSYAEAKALDETMAFLYWAELGVPTVIARLFNVAGPRQTGRYGMVIPRFVSQAINGEPLTVYGDGQQTRSFCHVSDAVEGLVALVADPATYGQAFNIGRPEEVTIQHLAERVIALSGSPSAIRRIRYEDAYGAGFEDTMRRVPDISRARNTVGFDPQRNLDDIIRSVIQDQLTAALRVNGDRPVPVVAGFAGDSDVW</sequence>
<dbReference type="UniPathway" id="UPA00796">
    <property type="reaction ID" value="UER00771"/>
</dbReference>
<dbReference type="AlphaFoldDB" id="A0A7K3M9I4"/>
<proteinExistence type="predicted"/>
<keyword evidence="4" id="KW-0456">Lyase</keyword>
<dbReference type="SUPFAM" id="SSF51735">
    <property type="entry name" value="NAD(P)-binding Rossmann-fold domains"/>
    <property type="match status" value="1"/>
</dbReference>
<dbReference type="GO" id="GO:0070403">
    <property type="term" value="F:NAD+ binding"/>
    <property type="evidence" value="ECO:0007669"/>
    <property type="project" value="InterPro"/>
</dbReference>
<keyword evidence="3" id="KW-0520">NAD</keyword>
<dbReference type="PANTHER" id="PTHR43078:SF6">
    <property type="entry name" value="UDP-GLUCURONIC ACID DECARBOXYLASE 1"/>
    <property type="match status" value="1"/>
</dbReference>
<gene>
    <name evidence="6" type="ORF">F7O44_21530</name>
</gene>
<evidence type="ECO:0000313" key="7">
    <source>
        <dbReference type="Proteomes" id="UP000460435"/>
    </source>
</evidence>
<evidence type="ECO:0000256" key="4">
    <source>
        <dbReference type="ARBA" id="ARBA00023239"/>
    </source>
</evidence>
<protein>
    <submittedName>
        <fullName evidence="6">NAD-dependent epimerase/dehydratase family protein</fullName>
    </submittedName>
</protein>
<keyword evidence="2" id="KW-0210">Decarboxylase</keyword>
<evidence type="ECO:0000313" key="6">
    <source>
        <dbReference type="EMBL" id="NDL59657.1"/>
    </source>
</evidence>
<feature type="domain" description="NAD-dependent epimerase/dehydratase" evidence="5">
    <location>
        <begin position="3"/>
        <end position="244"/>
    </location>
</feature>
<dbReference type="EMBL" id="WLZY01000008">
    <property type="protein sequence ID" value="NDL59657.1"/>
    <property type="molecule type" value="Genomic_DNA"/>
</dbReference>
<dbReference type="Proteomes" id="UP000460435">
    <property type="component" value="Unassembled WGS sequence"/>
</dbReference>
<dbReference type="InterPro" id="IPR044516">
    <property type="entry name" value="UXS-like"/>
</dbReference>
<dbReference type="GO" id="GO:0042732">
    <property type="term" value="P:D-xylose metabolic process"/>
    <property type="evidence" value="ECO:0007669"/>
    <property type="project" value="InterPro"/>
</dbReference>
<dbReference type="InterPro" id="IPR036291">
    <property type="entry name" value="NAD(P)-bd_dom_sf"/>
</dbReference>
<evidence type="ECO:0000256" key="3">
    <source>
        <dbReference type="ARBA" id="ARBA00023027"/>
    </source>
</evidence>
<evidence type="ECO:0000256" key="1">
    <source>
        <dbReference type="ARBA" id="ARBA00001911"/>
    </source>
</evidence>
<dbReference type="InterPro" id="IPR001509">
    <property type="entry name" value="Epimerase_deHydtase"/>
</dbReference>
<keyword evidence="7" id="KW-1185">Reference proteome</keyword>
<dbReference type="GO" id="GO:0048040">
    <property type="term" value="F:UDP-glucuronate decarboxylase activity"/>
    <property type="evidence" value="ECO:0007669"/>
    <property type="project" value="TreeGrafter"/>
</dbReference>
<evidence type="ECO:0000259" key="5">
    <source>
        <dbReference type="Pfam" id="PF01370"/>
    </source>
</evidence>